<proteinExistence type="predicted"/>
<reference evidence="2 3" key="1">
    <citation type="journal article" date="2016" name="Nat. Commun.">
        <title>Ectomycorrhizal ecology is imprinted in the genome of the dominant symbiotic fungus Cenococcum geophilum.</title>
        <authorList>
            <consortium name="DOE Joint Genome Institute"/>
            <person name="Peter M."/>
            <person name="Kohler A."/>
            <person name="Ohm R.A."/>
            <person name="Kuo A."/>
            <person name="Krutzmann J."/>
            <person name="Morin E."/>
            <person name="Arend M."/>
            <person name="Barry K.W."/>
            <person name="Binder M."/>
            <person name="Choi C."/>
            <person name="Clum A."/>
            <person name="Copeland A."/>
            <person name="Grisel N."/>
            <person name="Haridas S."/>
            <person name="Kipfer T."/>
            <person name="LaButti K."/>
            <person name="Lindquist E."/>
            <person name="Lipzen A."/>
            <person name="Maire R."/>
            <person name="Meier B."/>
            <person name="Mihaltcheva S."/>
            <person name="Molinier V."/>
            <person name="Murat C."/>
            <person name="Poggeler S."/>
            <person name="Quandt C.A."/>
            <person name="Sperisen C."/>
            <person name="Tritt A."/>
            <person name="Tisserant E."/>
            <person name="Crous P.W."/>
            <person name="Henrissat B."/>
            <person name="Nehls U."/>
            <person name="Egli S."/>
            <person name="Spatafora J.W."/>
            <person name="Grigoriev I.V."/>
            <person name="Martin F.M."/>
        </authorList>
    </citation>
    <scope>NUCLEOTIDE SEQUENCE [LARGE SCALE GENOMIC DNA]</scope>
    <source>
        <strain evidence="2 3">CBS 207.34</strain>
    </source>
</reference>
<protein>
    <submittedName>
        <fullName evidence="2">Uncharacterized protein</fullName>
    </submittedName>
</protein>
<keyword evidence="1" id="KW-0812">Transmembrane</keyword>
<keyword evidence="1" id="KW-1133">Transmembrane helix</keyword>
<evidence type="ECO:0000313" key="3">
    <source>
        <dbReference type="Proteomes" id="UP000250140"/>
    </source>
</evidence>
<dbReference type="AlphaFoldDB" id="A0A8E2F976"/>
<feature type="transmembrane region" description="Helical" evidence="1">
    <location>
        <begin position="127"/>
        <end position="147"/>
    </location>
</feature>
<dbReference type="EMBL" id="KV748854">
    <property type="protein sequence ID" value="OCL12615.1"/>
    <property type="molecule type" value="Genomic_DNA"/>
</dbReference>
<gene>
    <name evidence="2" type="ORF">AOQ84DRAFT_148309</name>
</gene>
<evidence type="ECO:0000256" key="1">
    <source>
        <dbReference type="SAM" id="Phobius"/>
    </source>
</evidence>
<name>A0A8E2F976_9PEZI</name>
<evidence type="ECO:0000313" key="2">
    <source>
        <dbReference type="EMBL" id="OCL12615.1"/>
    </source>
</evidence>
<accession>A0A8E2F976</accession>
<organism evidence="2 3">
    <name type="scientific">Glonium stellatum</name>
    <dbReference type="NCBI Taxonomy" id="574774"/>
    <lineage>
        <taxon>Eukaryota</taxon>
        <taxon>Fungi</taxon>
        <taxon>Dikarya</taxon>
        <taxon>Ascomycota</taxon>
        <taxon>Pezizomycotina</taxon>
        <taxon>Dothideomycetes</taxon>
        <taxon>Pleosporomycetidae</taxon>
        <taxon>Gloniales</taxon>
        <taxon>Gloniaceae</taxon>
        <taxon>Glonium</taxon>
    </lineage>
</organism>
<keyword evidence="1" id="KW-0472">Membrane</keyword>
<dbReference type="Proteomes" id="UP000250140">
    <property type="component" value="Unassembled WGS sequence"/>
</dbReference>
<keyword evidence="3" id="KW-1185">Reference proteome</keyword>
<sequence length="174" mass="18797">MIQFKCRRAFVPSHWRPARIASPADSGQVEGCLFPRKPSPISAKEERWRLSGLSGLDGLYGPCGLYGLGGGWTNMGRASGMLLDRRLLCSHSPGAAGRAPCLDRTCQIMGMTRRSQRPMALRIHRAGSIYPVAALFGVVCSTAARWLTGGLVWGSLGLKKRTNLEPFDGLAILG</sequence>